<evidence type="ECO:0000313" key="4">
    <source>
        <dbReference type="Proteomes" id="UP000050509"/>
    </source>
</evidence>
<dbReference type="SUPFAM" id="SSF52172">
    <property type="entry name" value="CheY-like"/>
    <property type="match status" value="1"/>
</dbReference>
<keyword evidence="4" id="KW-1185">Reference proteome</keyword>
<dbReference type="GO" id="GO:0000160">
    <property type="term" value="P:phosphorelay signal transduction system"/>
    <property type="evidence" value="ECO:0007669"/>
    <property type="project" value="InterPro"/>
</dbReference>
<organism evidence="3 4">
    <name type="scientific">Kouleothrix aurantiaca</name>
    <dbReference type="NCBI Taxonomy" id="186479"/>
    <lineage>
        <taxon>Bacteria</taxon>
        <taxon>Bacillati</taxon>
        <taxon>Chloroflexota</taxon>
        <taxon>Chloroflexia</taxon>
        <taxon>Chloroflexales</taxon>
        <taxon>Roseiflexineae</taxon>
        <taxon>Roseiflexaceae</taxon>
        <taxon>Kouleothrix</taxon>
    </lineage>
</organism>
<feature type="domain" description="Response regulatory" evidence="2">
    <location>
        <begin position="6"/>
        <end position="61"/>
    </location>
</feature>
<dbReference type="EMBL" id="LJCR01000999">
    <property type="protein sequence ID" value="KPV51250.1"/>
    <property type="molecule type" value="Genomic_DNA"/>
</dbReference>
<dbReference type="Pfam" id="PF00072">
    <property type="entry name" value="Response_reg"/>
    <property type="match status" value="1"/>
</dbReference>
<gene>
    <name evidence="3" type="ORF">SE17_22315</name>
</gene>
<accession>A0A0P9F417</accession>
<dbReference type="PANTHER" id="PTHR42872">
    <property type="entry name" value="PROTEIN-GLUTAMATE METHYLESTERASE/PROTEIN-GLUTAMINE GLUTAMINASE"/>
    <property type="match status" value="1"/>
</dbReference>
<keyword evidence="1" id="KW-0597">Phosphoprotein</keyword>
<proteinExistence type="predicted"/>
<evidence type="ECO:0000259" key="2">
    <source>
        <dbReference type="PROSITE" id="PS50110"/>
    </source>
</evidence>
<dbReference type="PROSITE" id="PS50110">
    <property type="entry name" value="RESPONSE_REGULATORY"/>
    <property type="match status" value="1"/>
</dbReference>
<dbReference type="AlphaFoldDB" id="A0A0P9F417"/>
<feature type="modified residue" description="4-aspartylphosphate" evidence="1">
    <location>
        <position position="57"/>
    </location>
</feature>
<sequence>MSEPIRILIVDDSALMRQVIAGLLEQDPALKVVGKARNGREAIAMVEELRPDIVTMDVRMP</sequence>
<name>A0A0P9F417_9CHLR</name>
<dbReference type="Proteomes" id="UP000050509">
    <property type="component" value="Unassembled WGS sequence"/>
</dbReference>
<protein>
    <recommendedName>
        <fullName evidence="2">Response regulatory domain-containing protein</fullName>
    </recommendedName>
</protein>
<evidence type="ECO:0000256" key="1">
    <source>
        <dbReference type="PROSITE-ProRule" id="PRU00169"/>
    </source>
</evidence>
<dbReference type="Gene3D" id="3.40.50.2300">
    <property type="match status" value="1"/>
</dbReference>
<dbReference type="InterPro" id="IPR011006">
    <property type="entry name" value="CheY-like_superfamily"/>
</dbReference>
<feature type="non-terminal residue" evidence="3">
    <location>
        <position position="61"/>
    </location>
</feature>
<evidence type="ECO:0000313" key="3">
    <source>
        <dbReference type="EMBL" id="KPV51250.1"/>
    </source>
</evidence>
<dbReference type="PANTHER" id="PTHR42872:SF6">
    <property type="entry name" value="PROTEIN-GLUTAMATE METHYLESTERASE_PROTEIN-GLUTAMINE GLUTAMINASE"/>
    <property type="match status" value="1"/>
</dbReference>
<comment type="caution">
    <text evidence="3">The sequence shown here is derived from an EMBL/GenBank/DDBJ whole genome shotgun (WGS) entry which is preliminary data.</text>
</comment>
<dbReference type="InterPro" id="IPR001789">
    <property type="entry name" value="Sig_transdc_resp-reg_receiver"/>
</dbReference>
<reference evidence="3 4" key="1">
    <citation type="submission" date="2015-09" db="EMBL/GenBank/DDBJ databases">
        <title>Draft genome sequence of Kouleothrix aurantiaca JCM 19913.</title>
        <authorList>
            <person name="Hemp J."/>
        </authorList>
    </citation>
    <scope>NUCLEOTIDE SEQUENCE [LARGE SCALE GENOMIC DNA]</scope>
    <source>
        <strain evidence="3 4">COM-B</strain>
    </source>
</reference>